<sequence length="91" mass="10063">MDFDRVQEERTRYAELVLNNTASESLLKMPNVATKPRSVDEILELESTPESSSPRQTICKLPSIAPAPFTNFKVSMNTVLTGLSSPSFSSQ</sequence>
<organism evidence="1 2">
    <name type="scientific">Modicella reniformis</name>
    <dbReference type="NCBI Taxonomy" id="1440133"/>
    <lineage>
        <taxon>Eukaryota</taxon>
        <taxon>Fungi</taxon>
        <taxon>Fungi incertae sedis</taxon>
        <taxon>Mucoromycota</taxon>
        <taxon>Mortierellomycotina</taxon>
        <taxon>Mortierellomycetes</taxon>
        <taxon>Mortierellales</taxon>
        <taxon>Mortierellaceae</taxon>
        <taxon>Modicella</taxon>
    </lineage>
</organism>
<evidence type="ECO:0000313" key="1">
    <source>
        <dbReference type="EMBL" id="KAF9962925.1"/>
    </source>
</evidence>
<dbReference type="EMBL" id="JAAAHW010006342">
    <property type="protein sequence ID" value="KAF9962925.1"/>
    <property type="molecule type" value="Genomic_DNA"/>
</dbReference>
<dbReference type="OrthoDB" id="2427841at2759"/>
<name>A0A9P6J5D7_9FUNG</name>
<evidence type="ECO:0000313" key="2">
    <source>
        <dbReference type="Proteomes" id="UP000749646"/>
    </source>
</evidence>
<dbReference type="Proteomes" id="UP000749646">
    <property type="component" value="Unassembled WGS sequence"/>
</dbReference>
<dbReference type="AlphaFoldDB" id="A0A9P6J5D7"/>
<comment type="caution">
    <text evidence="1">The sequence shown here is derived from an EMBL/GenBank/DDBJ whole genome shotgun (WGS) entry which is preliminary data.</text>
</comment>
<feature type="non-terminal residue" evidence="1">
    <location>
        <position position="1"/>
    </location>
</feature>
<proteinExistence type="predicted"/>
<keyword evidence="2" id="KW-1185">Reference proteome</keyword>
<accession>A0A9P6J5D7</accession>
<gene>
    <name evidence="1" type="ORF">BGZ65_007161</name>
</gene>
<protein>
    <submittedName>
        <fullName evidence="1">Uncharacterized protein</fullName>
    </submittedName>
</protein>
<reference evidence="1" key="1">
    <citation type="journal article" date="2020" name="Fungal Divers.">
        <title>Resolving the Mortierellaceae phylogeny through synthesis of multi-gene phylogenetics and phylogenomics.</title>
        <authorList>
            <person name="Vandepol N."/>
            <person name="Liber J."/>
            <person name="Desiro A."/>
            <person name="Na H."/>
            <person name="Kennedy M."/>
            <person name="Barry K."/>
            <person name="Grigoriev I.V."/>
            <person name="Miller A.N."/>
            <person name="O'Donnell K."/>
            <person name="Stajich J.E."/>
            <person name="Bonito G."/>
        </authorList>
    </citation>
    <scope>NUCLEOTIDE SEQUENCE</scope>
    <source>
        <strain evidence="1">MES-2147</strain>
    </source>
</reference>